<keyword evidence="7" id="KW-0472">Membrane</keyword>
<evidence type="ECO:0000256" key="5">
    <source>
        <dbReference type="ARBA" id="ARBA00022859"/>
    </source>
</evidence>
<keyword evidence="2" id="KW-0597">Phosphoprotein</keyword>
<gene>
    <name evidence="9" type="primary">Mavs</name>
    <name evidence="9" type="ORF">ARAGUA_R06847</name>
</gene>
<dbReference type="EMBL" id="VXBL01007709">
    <property type="protein sequence ID" value="NXO57587.1"/>
    <property type="molecule type" value="Genomic_DNA"/>
</dbReference>
<dbReference type="AlphaFoldDB" id="A0A7L1TB11"/>
<feature type="compositionally biased region" description="Low complexity" evidence="6">
    <location>
        <begin position="502"/>
        <end position="523"/>
    </location>
</feature>
<feature type="region of interest" description="Disordered" evidence="6">
    <location>
        <begin position="386"/>
        <end position="444"/>
    </location>
</feature>
<reference evidence="9 10" key="1">
    <citation type="submission" date="2019-09" db="EMBL/GenBank/DDBJ databases">
        <title>Bird 10,000 Genomes (B10K) Project - Family phase.</title>
        <authorList>
            <person name="Zhang G."/>
        </authorList>
    </citation>
    <scope>NUCLEOTIDE SEQUENCE [LARGE SCALE GENOMIC DNA]</scope>
    <source>
        <strain evidence="9">B10K-DU-002-11</strain>
        <tissue evidence="9">Muscle</tissue>
    </source>
</reference>
<evidence type="ECO:0000256" key="4">
    <source>
        <dbReference type="ARBA" id="ARBA00022843"/>
    </source>
</evidence>
<feature type="compositionally biased region" description="Polar residues" evidence="6">
    <location>
        <begin position="390"/>
        <end position="399"/>
    </location>
</feature>
<feature type="compositionally biased region" description="Low complexity" evidence="6">
    <location>
        <begin position="156"/>
        <end position="165"/>
    </location>
</feature>
<keyword evidence="5" id="KW-0391">Immunity</keyword>
<evidence type="ECO:0000256" key="2">
    <source>
        <dbReference type="ARBA" id="ARBA00022553"/>
    </source>
</evidence>
<dbReference type="GO" id="GO:0045087">
    <property type="term" value="P:innate immune response"/>
    <property type="evidence" value="ECO:0007669"/>
    <property type="project" value="UniProtKB-KW"/>
</dbReference>
<feature type="region of interest" description="Disordered" evidence="6">
    <location>
        <begin position="474"/>
        <end position="615"/>
    </location>
</feature>
<name>A0A7L1TB11_ARAGA</name>
<protein>
    <submittedName>
        <fullName evidence="9">MAVS protein</fullName>
    </submittedName>
</protein>
<evidence type="ECO:0000313" key="9">
    <source>
        <dbReference type="EMBL" id="NXO57587.1"/>
    </source>
</evidence>
<comment type="caution">
    <text evidence="9">The sequence shown here is derived from an EMBL/GenBank/DDBJ whole genome shotgun (WGS) entry which is preliminary data.</text>
</comment>
<evidence type="ECO:0000256" key="7">
    <source>
        <dbReference type="SAM" id="Phobius"/>
    </source>
</evidence>
<keyword evidence="4" id="KW-0832">Ubl conjugation</keyword>
<dbReference type="Gene3D" id="1.10.533.10">
    <property type="entry name" value="Death Domain, Fas"/>
    <property type="match status" value="1"/>
</dbReference>
<evidence type="ECO:0000313" key="10">
    <source>
        <dbReference type="Proteomes" id="UP000567570"/>
    </source>
</evidence>
<organism evidence="9 10">
    <name type="scientific">Aramus guarauna</name>
    <name type="common">Limpkin</name>
    <name type="synonym">Scolopax guarauna</name>
    <dbReference type="NCBI Taxonomy" id="54356"/>
    <lineage>
        <taxon>Eukaryota</taxon>
        <taxon>Metazoa</taxon>
        <taxon>Chordata</taxon>
        <taxon>Craniata</taxon>
        <taxon>Vertebrata</taxon>
        <taxon>Euteleostomi</taxon>
        <taxon>Archelosauria</taxon>
        <taxon>Archosauria</taxon>
        <taxon>Dinosauria</taxon>
        <taxon>Saurischia</taxon>
        <taxon>Theropoda</taxon>
        <taxon>Coelurosauria</taxon>
        <taxon>Aves</taxon>
        <taxon>Neognathae</taxon>
        <taxon>Neoaves</taxon>
        <taxon>Gruiformes</taxon>
        <taxon>Aramidae</taxon>
        <taxon>Aramus</taxon>
    </lineage>
</organism>
<feature type="compositionally biased region" description="Polar residues" evidence="6">
    <location>
        <begin position="591"/>
        <end position="607"/>
    </location>
</feature>
<feature type="non-terminal residue" evidence="9">
    <location>
        <position position="1"/>
    </location>
</feature>
<evidence type="ECO:0000256" key="6">
    <source>
        <dbReference type="SAM" id="MobiDB-lite"/>
    </source>
</evidence>
<feature type="non-terminal residue" evidence="9">
    <location>
        <position position="644"/>
    </location>
</feature>
<dbReference type="GO" id="GO:0005737">
    <property type="term" value="C:cytoplasm"/>
    <property type="evidence" value="ECO:0007669"/>
    <property type="project" value="UniProtKB-ARBA"/>
</dbReference>
<feature type="region of interest" description="Disordered" evidence="6">
    <location>
        <begin position="101"/>
        <end position="239"/>
    </location>
</feature>
<sequence length="644" mass="67794">MGFAEDKVYDYILKNLKNFKNIRVASLADSLSCLTDADRDELHAREETRGSQATVYRFYQHLKCRQGWVWDLIDALRQNNAGHLADELQHVYESCQARPPAASAASFPPAASGACPTVSSVGAQTLSPRPNPAPGAPLAMQPHQDLPDSGRPPLLPSAATATSTDLDARVPVQESLPKNLEQESPQLPPPGSTVHDGASNGHGREGHLPRPVETVQAAAGTPGTGSVAAPSAAPPKWGQDWLSRQQHPVCVDNGFFGNANHLHRGMPSLGLGRSLPPRDAVAARGPEQPRNEPEEDFYLSTESPSRPEETARSGGAAAPPDSLPEKQAVPGSGHSEVPGSFVDVRSPLLIQQQFDAEQKRVEMLQEHGGDGDSWMETSTLVATLVPRDASPSSNTSVKSVQEKKLPTAETASSTHSVPTGNKVDPLPTVAGRFEGVSGRTASQVSSATSIWASCSSMERDVELSKPGVLLSMVESPEVAGRRPSSRGPGGPCSEASNSLTFSSDQLLVSTDSSSSGGAPSRVSLGCPAPVAREDPGEEEAAGTSRDSCPPPSWGSSSLGTHEVRVDHYPSTQLRERNDLRDRADPLGNSPVFDSSSGHDTATNSSQAKVPPGDSSGPSLPYIIPAVGIAVISAVAFLVYARLQK</sequence>
<feature type="region of interest" description="Disordered" evidence="6">
    <location>
        <begin position="267"/>
        <end position="340"/>
    </location>
</feature>
<proteinExistence type="predicted"/>
<feature type="domain" description="Caspase recruitment" evidence="8">
    <location>
        <begin position="9"/>
        <end position="91"/>
    </location>
</feature>
<keyword evidence="7" id="KW-0812">Transmembrane</keyword>
<feature type="compositionally biased region" description="Polar residues" evidence="6">
    <location>
        <begin position="117"/>
        <end position="128"/>
    </location>
</feature>
<dbReference type="Pfam" id="PF16739">
    <property type="entry name" value="CARD_2"/>
    <property type="match status" value="1"/>
</dbReference>
<keyword evidence="7" id="KW-1133">Transmembrane helix</keyword>
<evidence type="ECO:0000256" key="3">
    <source>
        <dbReference type="ARBA" id="ARBA00022588"/>
    </source>
</evidence>
<dbReference type="InterPro" id="IPR031964">
    <property type="entry name" value="CARD_dom"/>
</dbReference>
<keyword evidence="3" id="KW-0399">Innate immunity</keyword>
<feature type="compositionally biased region" description="Polar residues" evidence="6">
    <location>
        <begin position="409"/>
        <end position="419"/>
    </location>
</feature>
<feature type="compositionally biased region" description="Low complexity" evidence="6">
    <location>
        <begin position="101"/>
        <end position="116"/>
    </location>
</feature>
<accession>A0A7L1TB11</accession>
<keyword evidence="1" id="KW-1017">Isopeptide bond</keyword>
<keyword evidence="10" id="KW-1185">Reference proteome</keyword>
<feature type="compositionally biased region" description="Basic and acidic residues" evidence="6">
    <location>
        <begin position="561"/>
        <end position="584"/>
    </location>
</feature>
<dbReference type="Proteomes" id="UP000567570">
    <property type="component" value="Unassembled WGS sequence"/>
</dbReference>
<feature type="transmembrane region" description="Helical" evidence="7">
    <location>
        <begin position="621"/>
        <end position="640"/>
    </location>
</feature>
<evidence type="ECO:0000259" key="8">
    <source>
        <dbReference type="Pfam" id="PF16739"/>
    </source>
</evidence>
<dbReference type="InterPro" id="IPR011029">
    <property type="entry name" value="DEATH-like_dom_sf"/>
</dbReference>
<evidence type="ECO:0000256" key="1">
    <source>
        <dbReference type="ARBA" id="ARBA00022499"/>
    </source>
</evidence>